<keyword evidence="3" id="KW-1185">Reference proteome</keyword>
<dbReference type="EMBL" id="JAAMOB010000003">
    <property type="protein sequence ID" value="KAF4115039.1"/>
    <property type="molecule type" value="Genomic_DNA"/>
</dbReference>
<organism evidence="2 3">
    <name type="scientific">Onychostoma macrolepis</name>
    <dbReference type="NCBI Taxonomy" id="369639"/>
    <lineage>
        <taxon>Eukaryota</taxon>
        <taxon>Metazoa</taxon>
        <taxon>Chordata</taxon>
        <taxon>Craniata</taxon>
        <taxon>Vertebrata</taxon>
        <taxon>Euteleostomi</taxon>
        <taxon>Actinopterygii</taxon>
        <taxon>Neopterygii</taxon>
        <taxon>Teleostei</taxon>
        <taxon>Ostariophysi</taxon>
        <taxon>Cypriniformes</taxon>
        <taxon>Cyprinidae</taxon>
        <taxon>Acrossocheilinae</taxon>
        <taxon>Onychostoma</taxon>
    </lineage>
</organism>
<name>A0A7J6D6Z2_9TELE</name>
<dbReference type="AlphaFoldDB" id="A0A7J6D6Z2"/>
<gene>
    <name evidence="2" type="ORF">G5714_002528</name>
</gene>
<evidence type="ECO:0000313" key="3">
    <source>
        <dbReference type="Proteomes" id="UP000579812"/>
    </source>
</evidence>
<keyword evidence="1" id="KW-0732">Signal</keyword>
<reference evidence="2 3" key="1">
    <citation type="submission" date="2020-04" db="EMBL/GenBank/DDBJ databases">
        <title>Chromosome-level genome assembly of a cyprinid fish Onychostoma macrolepis by integration of Nanopore Sequencing, Bionano and Hi-C technology.</title>
        <authorList>
            <person name="Wang D."/>
        </authorList>
    </citation>
    <scope>NUCLEOTIDE SEQUENCE [LARGE SCALE GENOMIC DNA]</scope>
    <source>
        <strain evidence="2">SWU-2019</strain>
        <tissue evidence="2">Muscle</tissue>
    </source>
</reference>
<evidence type="ECO:0000256" key="1">
    <source>
        <dbReference type="SAM" id="SignalP"/>
    </source>
</evidence>
<feature type="signal peptide" evidence="1">
    <location>
        <begin position="1"/>
        <end position="19"/>
    </location>
</feature>
<dbReference type="Proteomes" id="UP000579812">
    <property type="component" value="Unassembled WGS sequence"/>
</dbReference>
<feature type="chain" id="PRO_5029598660" evidence="1">
    <location>
        <begin position="20"/>
        <end position="163"/>
    </location>
</feature>
<comment type="caution">
    <text evidence="2">The sequence shown here is derived from an EMBL/GenBank/DDBJ whole genome shotgun (WGS) entry which is preliminary data.</text>
</comment>
<sequence length="163" mass="18208">MKIQYQLCFLASLLLVIHAVPIAEPSDKDEAIAEDNLGSLSSLRDLAYPDDPSDVLDQIRVTDSGRCLLAQRANTGMDPVFPDLDQNWASSRPDVDSFMVAESKDDIVELIAVSQMEDDLVLLASDFEEYTLPSHVYSGSCNETRSKAHQERSMDPQMFHFPQ</sequence>
<protein>
    <submittedName>
        <fullName evidence="2">Uncharacterized protein</fullName>
    </submittedName>
</protein>
<accession>A0A7J6D6Z2</accession>
<proteinExistence type="predicted"/>
<evidence type="ECO:0000313" key="2">
    <source>
        <dbReference type="EMBL" id="KAF4115039.1"/>
    </source>
</evidence>